<proteinExistence type="predicted"/>
<accession>A0ABW5MZA8</accession>
<dbReference type="RefSeq" id="WP_377768173.1">
    <property type="nucleotide sequence ID" value="NZ_JBHULB010000081.1"/>
</dbReference>
<protein>
    <submittedName>
        <fullName evidence="1">DUF6503 family protein</fullName>
    </submittedName>
</protein>
<dbReference type="EMBL" id="JBHULB010000081">
    <property type="protein sequence ID" value="MFD2588682.1"/>
    <property type="molecule type" value="Genomic_DNA"/>
</dbReference>
<reference evidence="2" key="1">
    <citation type="journal article" date="2019" name="Int. J. Syst. Evol. Microbiol.">
        <title>The Global Catalogue of Microorganisms (GCM) 10K type strain sequencing project: providing services to taxonomists for standard genome sequencing and annotation.</title>
        <authorList>
            <consortium name="The Broad Institute Genomics Platform"/>
            <consortium name="The Broad Institute Genome Sequencing Center for Infectious Disease"/>
            <person name="Wu L."/>
            <person name="Ma J."/>
        </authorList>
    </citation>
    <scope>NUCLEOTIDE SEQUENCE [LARGE SCALE GENOMIC DNA]</scope>
    <source>
        <strain evidence="2">KCTC 52368</strain>
    </source>
</reference>
<evidence type="ECO:0000313" key="1">
    <source>
        <dbReference type="EMBL" id="MFD2588682.1"/>
    </source>
</evidence>
<evidence type="ECO:0000313" key="2">
    <source>
        <dbReference type="Proteomes" id="UP001597526"/>
    </source>
</evidence>
<dbReference type="Pfam" id="PF20113">
    <property type="entry name" value="DUF6503"/>
    <property type="match status" value="1"/>
</dbReference>
<organism evidence="1 2">
    <name type="scientific">Croceitalea marina</name>
    <dbReference type="NCBI Taxonomy" id="1775166"/>
    <lineage>
        <taxon>Bacteria</taxon>
        <taxon>Pseudomonadati</taxon>
        <taxon>Bacteroidota</taxon>
        <taxon>Flavobacteriia</taxon>
        <taxon>Flavobacteriales</taxon>
        <taxon>Flavobacteriaceae</taxon>
        <taxon>Croceitalea</taxon>
    </lineage>
</organism>
<sequence>MRHLKFLSAYFFIMTMFCCNVTKLDSKNSIYILNQVKEKYDVSGNWKNSEIKIHIQEPRVGNPKRYTRLVFNNTSGYFEMQRTKDIGAIKRIININGESKIFVDGKSVLSNEIKEKYALNKQKTEEHKNFYKILYGVPMSLTNELWNTIEPAQSGEYQGKEVYRIDLVLKENVISKNWTLIISKEMDKLLAIEFNHPEDGADGGEILRFFGEYEFNGVKIPRIRNWYSQSQNEYLGSDVIIEKLK</sequence>
<name>A0ABW5MZA8_9FLAO</name>
<comment type="caution">
    <text evidence="1">The sequence shown here is derived from an EMBL/GenBank/DDBJ whole genome shotgun (WGS) entry which is preliminary data.</text>
</comment>
<keyword evidence="2" id="KW-1185">Reference proteome</keyword>
<dbReference type="InterPro" id="IPR045444">
    <property type="entry name" value="DUF6503"/>
</dbReference>
<gene>
    <name evidence="1" type="ORF">ACFSQJ_17275</name>
</gene>
<dbReference type="Proteomes" id="UP001597526">
    <property type="component" value="Unassembled WGS sequence"/>
</dbReference>